<evidence type="ECO:0000256" key="2">
    <source>
        <dbReference type="SAM" id="Phobius"/>
    </source>
</evidence>
<keyword evidence="2" id="KW-0472">Membrane</keyword>
<keyword evidence="4" id="KW-0238">DNA-binding</keyword>
<feature type="compositionally biased region" description="Low complexity" evidence="1">
    <location>
        <begin position="35"/>
        <end position="47"/>
    </location>
</feature>
<keyword evidence="2" id="KW-1133">Transmembrane helix</keyword>
<evidence type="ECO:0000256" key="1">
    <source>
        <dbReference type="SAM" id="MobiDB-lite"/>
    </source>
</evidence>
<feature type="region of interest" description="Disordered" evidence="1">
    <location>
        <begin position="17"/>
        <end position="60"/>
    </location>
</feature>
<reference evidence="4 5" key="1">
    <citation type="submission" date="2018-06" db="EMBL/GenBank/DDBJ databases">
        <authorList>
            <consortium name="Pathogen Informatics"/>
            <person name="Doyle S."/>
        </authorList>
    </citation>
    <scope>NUCLEOTIDE SEQUENCE [LARGE SCALE GENOMIC DNA]</scope>
    <source>
        <strain evidence="4 5">NCTC9140</strain>
    </source>
</reference>
<dbReference type="Gene3D" id="3.40.50.11830">
    <property type="match status" value="1"/>
</dbReference>
<dbReference type="Pfam" id="PF18500">
    <property type="entry name" value="CadC_C1"/>
    <property type="match status" value="1"/>
</dbReference>
<dbReference type="AlphaFoldDB" id="A0A377TMB7"/>
<sequence length="265" mass="28085">MPVIWCTEEGEELAPSMEALTPSPSTAVPAPPAAGAPSDVSVPLPDAAAPPPAPTVASAPSGRKRLTTALVWGLFLLALGTCVALVALSSMESRPPVNKARLLLNPRDIDIHLVNGNSCANWSSQHSYAVGLASLITTSLNTFSTFMVHDKTDYNINEPSSSGKTLTIEFVNQRHYRAQQCFMSVQLVDNADSSTMLDKRYFVTNDNQLTIPERSDEQPVGCPGAAVAGANAGDAQAISALAKRGVNLFLPVASAVNEGRRRFIK</sequence>
<protein>
    <submittedName>
        <fullName evidence="4">DNA-binding transcriptional activator CadC</fullName>
    </submittedName>
</protein>
<feature type="transmembrane region" description="Helical" evidence="2">
    <location>
        <begin position="69"/>
        <end position="91"/>
    </location>
</feature>
<name>A0A377TMB7_KLEPN</name>
<dbReference type="Proteomes" id="UP000254938">
    <property type="component" value="Unassembled WGS sequence"/>
</dbReference>
<evidence type="ECO:0000313" key="5">
    <source>
        <dbReference type="Proteomes" id="UP000254938"/>
    </source>
</evidence>
<gene>
    <name evidence="4" type="primary">cadC_1</name>
    <name evidence="4" type="ORF">NCTC9140_02553</name>
</gene>
<feature type="domain" description="CadC C-terminal" evidence="3">
    <location>
        <begin position="101"/>
        <end position="212"/>
    </location>
</feature>
<dbReference type="InterPro" id="IPR040970">
    <property type="entry name" value="CadC_C1"/>
</dbReference>
<organism evidence="4 5">
    <name type="scientific">Klebsiella pneumoniae</name>
    <dbReference type="NCBI Taxonomy" id="573"/>
    <lineage>
        <taxon>Bacteria</taxon>
        <taxon>Pseudomonadati</taxon>
        <taxon>Pseudomonadota</taxon>
        <taxon>Gammaproteobacteria</taxon>
        <taxon>Enterobacterales</taxon>
        <taxon>Enterobacteriaceae</taxon>
        <taxon>Klebsiella/Raoultella group</taxon>
        <taxon>Klebsiella</taxon>
        <taxon>Klebsiella pneumoniae complex</taxon>
    </lineage>
</organism>
<evidence type="ECO:0000313" key="4">
    <source>
        <dbReference type="EMBL" id="STS80835.1"/>
    </source>
</evidence>
<dbReference type="GO" id="GO:0003677">
    <property type="term" value="F:DNA binding"/>
    <property type="evidence" value="ECO:0007669"/>
    <property type="project" value="UniProtKB-KW"/>
</dbReference>
<evidence type="ECO:0000259" key="3">
    <source>
        <dbReference type="Pfam" id="PF18500"/>
    </source>
</evidence>
<keyword evidence="2" id="KW-0812">Transmembrane</keyword>
<proteinExistence type="predicted"/>
<accession>A0A377TMB7</accession>
<dbReference type="EMBL" id="UGKQ01000007">
    <property type="protein sequence ID" value="STS80835.1"/>
    <property type="molecule type" value="Genomic_DNA"/>
</dbReference>